<reference evidence="1 2" key="1">
    <citation type="submission" date="2014-04" db="EMBL/GenBank/DDBJ databases">
        <authorList>
            <consortium name="DOE Joint Genome Institute"/>
            <person name="Kuo A."/>
            <person name="Kohler A."/>
            <person name="Jargeat P."/>
            <person name="Nagy L.G."/>
            <person name="Floudas D."/>
            <person name="Copeland A."/>
            <person name="Barry K.W."/>
            <person name="Cichocki N."/>
            <person name="Veneault-Fourrey C."/>
            <person name="LaButti K."/>
            <person name="Lindquist E.A."/>
            <person name="Lipzen A."/>
            <person name="Lundell T."/>
            <person name="Morin E."/>
            <person name="Murat C."/>
            <person name="Sun H."/>
            <person name="Tunlid A."/>
            <person name="Henrissat B."/>
            <person name="Grigoriev I.V."/>
            <person name="Hibbett D.S."/>
            <person name="Martin F."/>
            <person name="Nordberg H.P."/>
            <person name="Cantor M.N."/>
            <person name="Hua S.X."/>
        </authorList>
    </citation>
    <scope>NUCLEOTIDE SEQUENCE [LARGE SCALE GENOMIC DNA]</scope>
    <source>
        <strain evidence="1 2">Ve08.2h10</strain>
    </source>
</reference>
<evidence type="ECO:0000313" key="1">
    <source>
        <dbReference type="EMBL" id="KIK77439.1"/>
    </source>
</evidence>
<sequence>YHFPGPPLLVTSDNPWHKELFIAIWLTSCPLWMSHIDHDPSAKFPSPQMWQDFLISIEAEDVATTSSDTFAATCKRAALQVFGEDVVFKSQGWKLGNTISWCGMDISVDSLADPPMLLAKQILWELYALDRAHVVLWTIGYGQPRLTKTRTTRASQSSADLWPVVVGYGWAKV</sequence>
<name>A0A0D0DAF2_9AGAM</name>
<dbReference type="OrthoDB" id="2634326at2759"/>
<gene>
    <name evidence="1" type="ORF">PAXRUDRAFT_166835</name>
</gene>
<accession>A0A0D0DAF2</accession>
<dbReference type="EMBL" id="KN826987">
    <property type="protein sequence ID" value="KIK77439.1"/>
    <property type="molecule type" value="Genomic_DNA"/>
</dbReference>
<dbReference type="InParanoid" id="A0A0D0DAF2"/>
<organism evidence="1 2">
    <name type="scientific">Paxillus rubicundulus Ve08.2h10</name>
    <dbReference type="NCBI Taxonomy" id="930991"/>
    <lineage>
        <taxon>Eukaryota</taxon>
        <taxon>Fungi</taxon>
        <taxon>Dikarya</taxon>
        <taxon>Basidiomycota</taxon>
        <taxon>Agaricomycotina</taxon>
        <taxon>Agaricomycetes</taxon>
        <taxon>Agaricomycetidae</taxon>
        <taxon>Boletales</taxon>
        <taxon>Paxilineae</taxon>
        <taxon>Paxillaceae</taxon>
        <taxon>Paxillus</taxon>
    </lineage>
</organism>
<dbReference type="Proteomes" id="UP000054538">
    <property type="component" value="Unassembled WGS sequence"/>
</dbReference>
<protein>
    <submittedName>
        <fullName evidence="1">Uncharacterized protein</fullName>
    </submittedName>
</protein>
<evidence type="ECO:0000313" key="2">
    <source>
        <dbReference type="Proteomes" id="UP000054538"/>
    </source>
</evidence>
<proteinExistence type="predicted"/>
<dbReference type="AlphaFoldDB" id="A0A0D0DAF2"/>
<dbReference type="HOGENOM" id="CLU_1551325_0_0_1"/>
<feature type="non-terminal residue" evidence="1">
    <location>
        <position position="1"/>
    </location>
</feature>
<keyword evidence="2" id="KW-1185">Reference proteome</keyword>
<reference evidence="2" key="2">
    <citation type="submission" date="2015-01" db="EMBL/GenBank/DDBJ databases">
        <title>Evolutionary Origins and Diversification of the Mycorrhizal Mutualists.</title>
        <authorList>
            <consortium name="DOE Joint Genome Institute"/>
            <consortium name="Mycorrhizal Genomics Consortium"/>
            <person name="Kohler A."/>
            <person name="Kuo A."/>
            <person name="Nagy L.G."/>
            <person name="Floudas D."/>
            <person name="Copeland A."/>
            <person name="Barry K.W."/>
            <person name="Cichocki N."/>
            <person name="Veneault-Fourrey C."/>
            <person name="LaButti K."/>
            <person name="Lindquist E.A."/>
            <person name="Lipzen A."/>
            <person name="Lundell T."/>
            <person name="Morin E."/>
            <person name="Murat C."/>
            <person name="Riley R."/>
            <person name="Ohm R."/>
            <person name="Sun H."/>
            <person name="Tunlid A."/>
            <person name="Henrissat B."/>
            <person name="Grigoriev I.V."/>
            <person name="Hibbett D.S."/>
            <person name="Martin F."/>
        </authorList>
    </citation>
    <scope>NUCLEOTIDE SEQUENCE [LARGE SCALE GENOMIC DNA]</scope>
    <source>
        <strain evidence="2">Ve08.2h10</strain>
    </source>
</reference>